<sequence length="121" mass="13249">MITILPVQGESLARVRQTCPAVTDLLVMKDGEQELGSVGVSVGNSSLEICSLEVACNGETERRFYADSLLRAAASLAANRGAYQIVCSLSAWASFLRAEGFREEKERFVLQTEQIVKFCKD</sequence>
<evidence type="ECO:0000313" key="2">
    <source>
        <dbReference type="Proteomes" id="UP000824242"/>
    </source>
</evidence>
<evidence type="ECO:0000313" key="1">
    <source>
        <dbReference type="EMBL" id="HIR48341.1"/>
    </source>
</evidence>
<name>A0A9D1APN4_9FIRM</name>
<protein>
    <submittedName>
        <fullName evidence="1">Uncharacterized protein</fullName>
    </submittedName>
</protein>
<reference evidence="1" key="1">
    <citation type="submission" date="2020-10" db="EMBL/GenBank/DDBJ databases">
        <authorList>
            <person name="Gilroy R."/>
        </authorList>
    </citation>
    <scope>NUCLEOTIDE SEQUENCE</scope>
    <source>
        <strain evidence="1">ChiSxjej1B13-7958</strain>
    </source>
</reference>
<organism evidence="1 2">
    <name type="scientific">Candidatus Caccousia avicola</name>
    <dbReference type="NCBI Taxonomy" id="2840721"/>
    <lineage>
        <taxon>Bacteria</taxon>
        <taxon>Bacillati</taxon>
        <taxon>Bacillota</taxon>
        <taxon>Clostridia</taxon>
        <taxon>Eubacteriales</taxon>
        <taxon>Oscillospiraceae</taxon>
        <taxon>Oscillospiraceae incertae sedis</taxon>
        <taxon>Candidatus Caccousia</taxon>
    </lineage>
</organism>
<reference evidence="1" key="2">
    <citation type="journal article" date="2021" name="PeerJ">
        <title>Extensive microbial diversity within the chicken gut microbiome revealed by metagenomics and culture.</title>
        <authorList>
            <person name="Gilroy R."/>
            <person name="Ravi A."/>
            <person name="Getino M."/>
            <person name="Pursley I."/>
            <person name="Horton D.L."/>
            <person name="Alikhan N.F."/>
            <person name="Baker D."/>
            <person name="Gharbi K."/>
            <person name="Hall N."/>
            <person name="Watson M."/>
            <person name="Adriaenssens E.M."/>
            <person name="Foster-Nyarko E."/>
            <person name="Jarju S."/>
            <person name="Secka A."/>
            <person name="Antonio M."/>
            <person name="Oren A."/>
            <person name="Chaudhuri R.R."/>
            <person name="La Ragione R."/>
            <person name="Hildebrand F."/>
            <person name="Pallen M.J."/>
        </authorList>
    </citation>
    <scope>NUCLEOTIDE SEQUENCE</scope>
    <source>
        <strain evidence="1">ChiSxjej1B13-7958</strain>
    </source>
</reference>
<dbReference type="Proteomes" id="UP000824242">
    <property type="component" value="Unassembled WGS sequence"/>
</dbReference>
<accession>A0A9D1APN4</accession>
<dbReference type="AlphaFoldDB" id="A0A9D1APN4"/>
<comment type="caution">
    <text evidence="1">The sequence shown here is derived from an EMBL/GenBank/DDBJ whole genome shotgun (WGS) entry which is preliminary data.</text>
</comment>
<gene>
    <name evidence="1" type="ORF">IAB89_11935</name>
</gene>
<dbReference type="EMBL" id="DVGZ01000130">
    <property type="protein sequence ID" value="HIR48341.1"/>
    <property type="molecule type" value="Genomic_DNA"/>
</dbReference>
<proteinExistence type="predicted"/>